<evidence type="ECO:0000259" key="1">
    <source>
        <dbReference type="Pfam" id="PF09722"/>
    </source>
</evidence>
<gene>
    <name evidence="3" type="ORF">P0Y50_08405</name>
</gene>
<accession>A0AAJ5WW61</accession>
<evidence type="ECO:0000313" key="4">
    <source>
        <dbReference type="Proteomes" id="UP001213664"/>
    </source>
</evidence>
<dbReference type="Proteomes" id="UP001213664">
    <property type="component" value="Chromosome"/>
</dbReference>
<reference evidence="3" key="1">
    <citation type="submission" date="2023-03" db="EMBL/GenBank/DDBJ databases">
        <title>Andean soil-derived lignocellulolytic bacterial consortium as a source of novel taxa and putative plastic-active enzymes.</title>
        <authorList>
            <person name="Diaz-Garcia L."/>
            <person name="Chuvochina M."/>
            <person name="Feuerriegel G."/>
            <person name="Bunk B."/>
            <person name="Sproer C."/>
            <person name="Streit W.R."/>
            <person name="Rodriguez L.M."/>
            <person name="Overmann J."/>
            <person name="Jimenez D.J."/>
        </authorList>
    </citation>
    <scope>NUCLEOTIDE SEQUENCE</scope>
    <source>
        <strain evidence="3">MAG 833</strain>
    </source>
</reference>
<evidence type="ECO:0000259" key="2">
    <source>
        <dbReference type="Pfam" id="PF20432"/>
    </source>
</evidence>
<organism evidence="3 4">
    <name type="scientific">Candidatus Brevundimonas colombiensis</name>
    <dbReference type="NCBI Taxonomy" id="3121376"/>
    <lineage>
        <taxon>Bacteria</taxon>
        <taxon>Pseudomonadati</taxon>
        <taxon>Pseudomonadota</taxon>
        <taxon>Alphaproteobacteria</taxon>
        <taxon>Caulobacterales</taxon>
        <taxon>Caulobacteraceae</taxon>
        <taxon>Brevundimonas</taxon>
    </lineage>
</organism>
<dbReference type="GO" id="GO:0003677">
    <property type="term" value="F:DNA binding"/>
    <property type="evidence" value="ECO:0007669"/>
    <property type="project" value="InterPro"/>
</dbReference>
<dbReference type="Pfam" id="PF09722">
    <property type="entry name" value="Xre_MbcA_ParS_C"/>
    <property type="match status" value="1"/>
</dbReference>
<name>A0AAJ5WW61_9CAUL</name>
<protein>
    <submittedName>
        <fullName evidence="3">DUF2384 domain-containing protein</fullName>
    </submittedName>
</protein>
<evidence type="ECO:0000313" key="3">
    <source>
        <dbReference type="EMBL" id="WEK38574.1"/>
    </source>
</evidence>
<dbReference type="NCBIfam" id="TIGR02293">
    <property type="entry name" value="TAS_TIGR02293"/>
    <property type="match status" value="1"/>
</dbReference>
<dbReference type="Pfam" id="PF20432">
    <property type="entry name" value="Xre-like-HTH"/>
    <property type="match status" value="1"/>
</dbReference>
<dbReference type="InterPro" id="IPR046847">
    <property type="entry name" value="Xre-like_HTH"/>
</dbReference>
<dbReference type="AlphaFoldDB" id="A0AAJ5WW61"/>
<dbReference type="InterPro" id="IPR011979">
    <property type="entry name" value="Antitox_Xre"/>
</dbReference>
<proteinExistence type="predicted"/>
<dbReference type="InterPro" id="IPR024467">
    <property type="entry name" value="Xre/MbcA/ParS-like_toxin-bd"/>
</dbReference>
<dbReference type="EMBL" id="CP119326">
    <property type="protein sequence ID" value="WEK38574.1"/>
    <property type="molecule type" value="Genomic_DNA"/>
</dbReference>
<feature type="domain" description="Antitoxin Xre-like helix-turn-helix" evidence="2">
    <location>
        <begin position="23"/>
        <end position="82"/>
    </location>
</feature>
<sequence>MSDYSAVAYALGVEDAASISPMDLARSVSAGLPTRALTLVADAVSPDDNGFRHRVVPRATAARNKSGLLSPAASERVARVARVWAEAVSVWGGDVAARGFLFRPHAMLENQAPMTVAIGSELGAELVCDILGRLRYGSAA</sequence>
<feature type="domain" description="Antitoxin Xre/MbcA/ParS-like toxin-binding" evidence="1">
    <location>
        <begin position="87"/>
        <end position="137"/>
    </location>
</feature>